<accession>A0A0C9ZYD9</accession>
<dbReference type="AlphaFoldDB" id="A0A0C9ZYD9"/>
<sequence length="183" mass="19960">MNLAVADWASKYPFSEDNNTVLASNSFSTETLRNSQTFLAPDSQRSSYSSTKPSPTVRFAPLPKTDSSRKRSIPPLGVSGRARLLHEGRKQLWSIDPSSGEIGEDPMIALGNFVKKAGMKMLQRVRKKSTSQEKDDSRAVDVIDIKPDEISGGTEHAVSSQETGGYSGGRRRRKTTGESVAVN</sequence>
<proteinExistence type="predicted"/>
<organism evidence="2 3">
    <name type="scientific">Pisolithus microcarpus 441</name>
    <dbReference type="NCBI Taxonomy" id="765257"/>
    <lineage>
        <taxon>Eukaryota</taxon>
        <taxon>Fungi</taxon>
        <taxon>Dikarya</taxon>
        <taxon>Basidiomycota</taxon>
        <taxon>Agaricomycotina</taxon>
        <taxon>Agaricomycetes</taxon>
        <taxon>Agaricomycetidae</taxon>
        <taxon>Boletales</taxon>
        <taxon>Sclerodermatineae</taxon>
        <taxon>Pisolithaceae</taxon>
        <taxon>Pisolithus</taxon>
    </lineage>
</organism>
<dbReference type="OrthoDB" id="3265817at2759"/>
<reference evidence="2 3" key="1">
    <citation type="submission" date="2014-04" db="EMBL/GenBank/DDBJ databases">
        <authorList>
            <consortium name="DOE Joint Genome Institute"/>
            <person name="Kuo A."/>
            <person name="Kohler A."/>
            <person name="Costa M.D."/>
            <person name="Nagy L.G."/>
            <person name="Floudas D."/>
            <person name="Copeland A."/>
            <person name="Barry K.W."/>
            <person name="Cichocki N."/>
            <person name="Veneault-Fourrey C."/>
            <person name="LaButti K."/>
            <person name="Lindquist E.A."/>
            <person name="Lipzen A."/>
            <person name="Lundell T."/>
            <person name="Morin E."/>
            <person name="Murat C."/>
            <person name="Sun H."/>
            <person name="Tunlid A."/>
            <person name="Henrissat B."/>
            <person name="Grigoriev I.V."/>
            <person name="Hibbett D.S."/>
            <person name="Martin F."/>
            <person name="Nordberg H.P."/>
            <person name="Cantor M.N."/>
            <person name="Hua S.X."/>
        </authorList>
    </citation>
    <scope>NUCLEOTIDE SEQUENCE [LARGE SCALE GENOMIC DNA]</scope>
    <source>
        <strain evidence="2 3">441</strain>
    </source>
</reference>
<dbReference type="HOGENOM" id="CLU_1475711_0_0_1"/>
<feature type="region of interest" description="Disordered" evidence="1">
    <location>
        <begin position="39"/>
        <end position="78"/>
    </location>
</feature>
<feature type="compositionally biased region" description="Polar residues" evidence="1">
    <location>
        <begin position="39"/>
        <end position="54"/>
    </location>
</feature>
<evidence type="ECO:0000256" key="1">
    <source>
        <dbReference type="SAM" id="MobiDB-lite"/>
    </source>
</evidence>
<dbReference type="EMBL" id="KN833685">
    <property type="protein sequence ID" value="KIK30994.1"/>
    <property type="molecule type" value="Genomic_DNA"/>
</dbReference>
<gene>
    <name evidence="2" type="ORF">PISMIDRAFT_5558</name>
</gene>
<evidence type="ECO:0000313" key="2">
    <source>
        <dbReference type="EMBL" id="KIK30994.1"/>
    </source>
</evidence>
<protein>
    <submittedName>
        <fullName evidence="2">Uncharacterized protein</fullName>
    </submittedName>
</protein>
<dbReference type="Proteomes" id="UP000054018">
    <property type="component" value="Unassembled WGS sequence"/>
</dbReference>
<reference evidence="3" key="2">
    <citation type="submission" date="2015-01" db="EMBL/GenBank/DDBJ databases">
        <title>Evolutionary Origins and Diversification of the Mycorrhizal Mutualists.</title>
        <authorList>
            <consortium name="DOE Joint Genome Institute"/>
            <consortium name="Mycorrhizal Genomics Consortium"/>
            <person name="Kohler A."/>
            <person name="Kuo A."/>
            <person name="Nagy L.G."/>
            <person name="Floudas D."/>
            <person name="Copeland A."/>
            <person name="Barry K.W."/>
            <person name="Cichocki N."/>
            <person name="Veneault-Fourrey C."/>
            <person name="LaButti K."/>
            <person name="Lindquist E.A."/>
            <person name="Lipzen A."/>
            <person name="Lundell T."/>
            <person name="Morin E."/>
            <person name="Murat C."/>
            <person name="Riley R."/>
            <person name="Ohm R."/>
            <person name="Sun H."/>
            <person name="Tunlid A."/>
            <person name="Henrissat B."/>
            <person name="Grigoriev I.V."/>
            <person name="Hibbett D.S."/>
            <person name="Martin F."/>
        </authorList>
    </citation>
    <scope>NUCLEOTIDE SEQUENCE [LARGE SCALE GENOMIC DNA]</scope>
    <source>
        <strain evidence="3">441</strain>
    </source>
</reference>
<feature type="region of interest" description="Disordered" evidence="1">
    <location>
        <begin position="146"/>
        <end position="183"/>
    </location>
</feature>
<keyword evidence="3" id="KW-1185">Reference proteome</keyword>
<evidence type="ECO:0000313" key="3">
    <source>
        <dbReference type="Proteomes" id="UP000054018"/>
    </source>
</evidence>
<name>A0A0C9ZYD9_9AGAM</name>